<organism evidence="7 8">
    <name type="scientific">Ridgeia piscesae</name>
    <name type="common">Tubeworm</name>
    <dbReference type="NCBI Taxonomy" id="27915"/>
    <lineage>
        <taxon>Eukaryota</taxon>
        <taxon>Metazoa</taxon>
        <taxon>Spiralia</taxon>
        <taxon>Lophotrochozoa</taxon>
        <taxon>Annelida</taxon>
        <taxon>Polychaeta</taxon>
        <taxon>Sedentaria</taxon>
        <taxon>Canalipalpata</taxon>
        <taxon>Sabellida</taxon>
        <taxon>Siboglinidae</taxon>
        <taxon>Ridgeia</taxon>
    </lineage>
</organism>
<evidence type="ECO:0000313" key="8">
    <source>
        <dbReference type="Proteomes" id="UP001209878"/>
    </source>
</evidence>
<dbReference type="GO" id="GO:0016787">
    <property type="term" value="F:hydrolase activity"/>
    <property type="evidence" value="ECO:0007669"/>
    <property type="project" value="InterPro"/>
</dbReference>
<feature type="transmembrane region" description="Helical" evidence="5">
    <location>
        <begin position="21"/>
        <end position="40"/>
    </location>
</feature>
<comment type="caution">
    <text evidence="7">The sequence shown here is derived from an EMBL/GenBank/DDBJ whole genome shotgun (WGS) entry which is preliminary data.</text>
</comment>
<evidence type="ECO:0000313" key="7">
    <source>
        <dbReference type="EMBL" id="KAK2185300.1"/>
    </source>
</evidence>
<dbReference type="GO" id="GO:0006506">
    <property type="term" value="P:GPI anchor biosynthetic process"/>
    <property type="evidence" value="ECO:0007669"/>
    <property type="project" value="InterPro"/>
</dbReference>
<keyword evidence="8" id="KW-1185">Reference proteome</keyword>
<keyword evidence="4 5" id="KW-0472">Membrane</keyword>
<evidence type="ECO:0000256" key="1">
    <source>
        <dbReference type="ARBA" id="ARBA00004141"/>
    </source>
</evidence>
<keyword evidence="3 5" id="KW-1133">Transmembrane helix</keyword>
<protein>
    <recommendedName>
        <fullName evidence="6">Calcineurin-like phosphoesterase domain-containing protein</fullName>
    </recommendedName>
</protein>
<evidence type="ECO:0000256" key="5">
    <source>
        <dbReference type="SAM" id="Phobius"/>
    </source>
</evidence>
<dbReference type="Gene3D" id="3.60.21.10">
    <property type="match status" value="1"/>
</dbReference>
<evidence type="ECO:0000256" key="2">
    <source>
        <dbReference type="ARBA" id="ARBA00022692"/>
    </source>
</evidence>
<dbReference type="InterPro" id="IPR033308">
    <property type="entry name" value="PGAP5/Cdc1/Ted1"/>
</dbReference>
<dbReference type="GO" id="GO:0016020">
    <property type="term" value="C:membrane"/>
    <property type="evidence" value="ECO:0007669"/>
    <property type="project" value="UniProtKB-SubCell"/>
</dbReference>
<reference evidence="7" key="1">
    <citation type="journal article" date="2023" name="Mol. Biol. Evol.">
        <title>Third-Generation Sequencing Reveals the Adaptive Role of the Epigenome in Three Deep-Sea Polychaetes.</title>
        <authorList>
            <person name="Perez M."/>
            <person name="Aroh O."/>
            <person name="Sun Y."/>
            <person name="Lan Y."/>
            <person name="Juniper S.K."/>
            <person name="Young C.R."/>
            <person name="Angers B."/>
            <person name="Qian P.Y."/>
        </authorList>
    </citation>
    <scope>NUCLEOTIDE SEQUENCE</scope>
    <source>
        <strain evidence="7">R07B-5</strain>
    </source>
</reference>
<proteinExistence type="predicted"/>
<dbReference type="AlphaFoldDB" id="A0AAD9UDH5"/>
<keyword evidence="2 5" id="KW-0812">Transmembrane</keyword>
<dbReference type="SUPFAM" id="SSF56300">
    <property type="entry name" value="Metallo-dependent phosphatases"/>
    <property type="match status" value="1"/>
</dbReference>
<evidence type="ECO:0000259" key="6">
    <source>
        <dbReference type="Pfam" id="PF00149"/>
    </source>
</evidence>
<dbReference type="Pfam" id="PF00149">
    <property type="entry name" value="Metallophos"/>
    <property type="match status" value="1"/>
</dbReference>
<sequence length="395" mass="45197">MVRSKTLCLKALKLTRNPVKVLIFLLIAVFVFNEYLIYVLQRWTWPSLTPSDSAARLPEDEERILFVADPQIIGVHDTHINNQLLIYDADRYLATTFQHAFNYVQPNIVVFLGDLMDEGSVANGPEYDLYVQRFHQIFSTSTSHVKRIYLPGDNDVGGEMWDDRVPFKVDRFNQYFRKEELVKSKFIDIFTFNYNVGDAVNVKMEARLQELMADSAAPFRIIINHMNLLSQTRPEFDRLITLTNASLIFTAHAHRAIMYNCSNCRDPEYLDALWDGERFLMKTDVIYTLNLGVFSLLHEIVVPTCSYRMGVANMGYGAAIIDRGGLVRYVVLSSPSRYRCLMLYGAVLVIVLLFLVATATLRLYKLCWVRGSLLVLRQRSVQSCCLSDSGCSCLA</sequence>
<dbReference type="GO" id="GO:0005783">
    <property type="term" value="C:endoplasmic reticulum"/>
    <property type="evidence" value="ECO:0007669"/>
    <property type="project" value="TreeGrafter"/>
</dbReference>
<dbReference type="Proteomes" id="UP001209878">
    <property type="component" value="Unassembled WGS sequence"/>
</dbReference>
<dbReference type="PANTHER" id="PTHR13315:SF4">
    <property type="entry name" value="METALLOPHOSPHOESTERASE, ISOFORM E"/>
    <property type="match status" value="1"/>
</dbReference>
<name>A0AAD9UDH5_RIDPI</name>
<dbReference type="InterPro" id="IPR029052">
    <property type="entry name" value="Metallo-depent_PP-like"/>
</dbReference>
<accession>A0AAD9UDH5</accession>
<dbReference type="InterPro" id="IPR004843">
    <property type="entry name" value="Calcineurin-like_PHP"/>
</dbReference>
<feature type="transmembrane region" description="Helical" evidence="5">
    <location>
        <begin position="341"/>
        <end position="364"/>
    </location>
</feature>
<dbReference type="PANTHER" id="PTHR13315">
    <property type="entry name" value="METALLO PHOSPHOESTERASE RELATED"/>
    <property type="match status" value="1"/>
</dbReference>
<dbReference type="EMBL" id="JAODUO010000240">
    <property type="protein sequence ID" value="KAK2185300.1"/>
    <property type="molecule type" value="Genomic_DNA"/>
</dbReference>
<gene>
    <name evidence="7" type="ORF">NP493_240g00015</name>
</gene>
<feature type="domain" description="Calcineurin-like phosphoesterase" evidence="6">
    <location>
        <begin position="63"/>
        <end position="255"/>
    </location>
</feature>
<evidence type="ECO:0000256" key="4">
    <source>
        <dbReference type="ARBA" id="ARBA00023136"/>
    </source>
</evidence>
<comment type="subcellular location">
    <subcellularLocation>
        <location evidence="1">Membrane</location>
        <topology evidence="1">Multi-pass membrane protein</topology>
    </subcellularLocation>
</comment>
<evidence type="ECO:0000256" key="3">
    <source>
        <dbReference type="ARBA" id="ARBA00022989"/>
    </source>
</evidence>